<dbReference type="GeneID" id="27692432"/>
<organism evidence="1 2">
    <name type="scientific">Spizellomyces punctatus (strain DAOM BR117)</name>
    <dbReference type="NCBI Taxonomy" id="645134"/>
    <lineage>
        <taxon>Eukaryota</taxon>
        <taxon>Fungi</taxon>
        <taxon>Fungi incertae sedis</taxon>
        <taxon>Chytridiomycota</taxon>
        <taxon>Chytridiomycota incertae sedis</taxon>
        <taxon>Chytridiomycetes</taxon>
        <taxon>Spizellomycetales</taxon>
        <taxon>Spizellomycetaceae</taxon>
        <taxon>Spizellomyces</taxon>
    </lineage>
</organism>
<dbReference type="EMBL" id="KQ257459">
    <property type="protein sequence ID" value="KNC98810.1"/>
    <property type="molecule type" value="Genomic_DNA"/>
</dbReference>
<sequence>MLCPFPSGLVLLCMSNFFDSSHCIVVRLVLSAVEDIRTVGFVTQRRSVVFTFWKWNSLTRMVYIVEELAKDLRCPGVLPMSFLSLIDVWFTINCLVECLSCFLARWSVRRTVLLFILSS</sequence>
<dbReference type="RefSeq" id="XP_016606850.1">
    <property type="nucleotide sequence ID" value="XM_016757466.1"/>
</dbReference>
<proteinExistence type="predicted"/>
<keyword evidence="2" id="KW-1185">Reference proteome</keyword>
<dbReference type="Proteomes" id="UP000053201">
    <property type="component" value="Unassembled WGS sequence"/>
</dbReference>
<evidence type="ECO:0000313" key="1">
    <source>
        <dbReference type="EMBL" id="KNC98810.1"/>
    </source>
</evidence>
<dbReference type="InParanoid" id="A0A0L0HB50"/>
<dbReference type="VEuPathDB" id="FungiDB:SPPG_09307"/>
<name>A0A0L0HB50_SPIPD</name>
<evidence type="ECO:0000313" key="2">
    <source>
        <dbReference type="Proteomes" id="UP000053201"/>
    </source>
</evidence>
<gene>
    <name evidence="1" type="ORF">SPPG_09307</name>
</gene>
<protein>
    <submittedName>
        <fullName evidence="1">Uncharacterized protein</fullName>
    </submittedName>
</protein>
<reference evidence="1 2" key="1">
    <citation type="submission" date="2009-08" db="EMBL/GenBank/DDBJ databases">
        <title>The Genome Sequence of Spizellomyces punctatus strain DAOM BR117.</title>
        <authorList>
            <consortium name="The Broad Institute Genome Sequencing Platform"/>
            <person name="Russ C."/>
            <person name="Cuomo C."/>
            <person name="Shea T."/>
            <person name="Young S.K."/>
            <person name="Zeng Q."/>
            <person name="Koehrsen M."/>
            <person name="Haas B."/>
            <person name="Borodovsky M."/>
            <person name="Guigo R."/>
            <person name="Alvarado L."/>
            <person name="Berlin A."/>
            <person name="Bochicchio J."/>
            <person name="Borenstein D."/>
            <person name="Chapman S."/>
            <person name="Chen Z."/>
            <person name="Engels R."/>
            <person name="Freedman E."/>
            <person name="Gellesch M."/>
            <person name="Goldberg J."/>
            <person name="Griggs A."/>
            <person name="Gujja S."/>
            <person name="Heiman D."/>
            <person name="Hepburn T."/>
            <person name="Howarth C."/>
            <person name="Jen D."/>
            <person name="Larson L."/>
            <person name="Lewis B."/>
            <person name="Mehta T."/>
            <person name="Park D."/>
            <person name="Pearson M."/>
            <person name="Roberts A."/>
            <person name="Saif S."/>
            <person name="Shenoy N."/>
            <person name="Sisk P."/>
            <person name="Stolte C."/>
            <person name="Sykes S."/>
            <person name="Thomson T."/>
            <person name="Walk T."/>
            <person name="White J."/>
            <person name="Yandava C."/>
            <person name="Burger G."/>
            <person name="Gray M.W."/>
            <person name="Holland P.W.H."/>
            <person name="King N."/>
            <person name="Lang F.B.F."/>
            <person name="Roger A.J."/>
            <person name="Ruiz-Trillo I."/>
            <person name="Lander E."/>
            <person name="Nusbaum C."/>
        </authorList>
    </citation>
    <scope>NUCLEOTIDE SEQUENCE [LARGE SCALE GENOMIC DNA]</scope>
    <source>
        <strain evidence="1 2">DAOM BR117</strain>
    </source>
</reference>
<dbReference type="AlphaFoldDB" id="A0A0L0HB50"/>
<accession>A0A0L0HB50</accession>